<reference evidence="2 3" key="2">
    <citation type="submission" date="2009-02" db="EMBL/GenBank/DDBJ databases">
        <title>Draft genome sequence of Holdemania filiformis DSM 12042.</title>
        <authorList>
            <person name="Sudarsanam P."/>
            <person name="Ley R."/>
            <person name="Guruge J."/>
            <person name="Turnbaugh P.J."/>
            <person name="Mahowald M."/>
            <person name="Liep D."/>
            <person name="Gordon J."/>
        </authorList>
    </citation>
    <scope>NUCLEOTIDE SEQUENCE [LARGE SCALE GENOMIC DNA]</scope>
    <source>
        <strain evidence="2 3">DSM 12042</strain>
    </source>
</reference>
<dbReference type="HOGENOM" id="CLU_2734545_0_0_9"/>
<dbReference type="STRING" id="545696.HOLDEFILI_01569"/>
<evidence type="ECO:0000313" key="2">
    <source>
        <dbReference type="EMBL" id="EEF68279.1"/>
    </source>
</evidence>
<name>B9Y6X6_9FIRM</name>
<dbReference type="AlphaFoldDB" id="B9Y6X6"/>
<keyword evidence="1" id="KW-0472">Membrane</keyword>
<keyword evidence="1" id="KW-0812">Transmembrane</keyword>
<organism evidence="2 3">
    <name type="scientific">Holdemania filiformis DSM 12042</name>
    <dbReference type="NCBI Taxonomy" id="545696"/>
    <lineage>
        <taxon>Bacteria</taxon>
        <taxon>Bacillati</taxon>
        <taxon>Bacillota</taxon>
        <taxon>Erysipelotrichia</taxon>
        <taxon>Erysipelotrichales</taxon>
        <taxon>Erysipelotrichaceae</taxon>
        <taxon>Holdemania</taxon>
    </lineage>
</organism>
<reference evidence="2 3" key="1">
    <citation type="submission" date="2008-12" db="EMBL/GenBank/DDBJ databases">
        <authorList>
            <person name="Fulton L."/>
            <person name="Clifton S."/>
            <person name="Fulton B."/>
            <person name="Xu J."/>
            <person name="Minx P."/>
            <person name="Pepin K.H."/>
            <person name="Johnson M."/>
            <person name="Bhonagiri V."/>
            <person name="Nash W.E."/>
            <person name="Mardis E.R."/>
            <person name="Wilson R.K."/>
        </authorList>
    </citation>
    <scope>NUCLEOTIDE SEQUENCE [LARGE SCALE GENOMIC DNA]</scope>
    <source>
        <strain evidence="2 3">DSM 12042</strain>
    </source>
</reference>
<dbReference type="EMBL" id="ACCF01000088">
    <property type="protein sequence ID" value="EEF68279.1"/>
    <property type="molecule type" value="Genomic_DNA"/>
</dbReference>
<evidence type="ECO:0000313" key="3">
    <source>
        <dbReference type="Proteomes" id="UP000005950"/>
    </source>
</evidence>
<gene>
    <name evidence="2" type="ORF">HOLDEFILI_01569</name>
</gene>
<sequence length="71" mass="8671">MPALGTINQSIVLKFAFFTNTRVFFFIFLHIFRFLSTFFSFFLHFPDFFNIFIDSNRIWNKIKPCFQEDEL</sequence>
<evidence type="ECO:0000256" key="1">
    <source>
        <dbReference type="SAM" id="Phobius"/>
    </source>
</evidence>
<protein>
    <submittedName>
        <fullName evidence="2">Uncharacterized protein</fullName>
    </submittedName>
</protein>
<proteinExistence type="predicted"/>
<comment type="caution">
    <text evidence="2">The sequence shown here is derived from an EMBL/GenBank/DDBJ whole genome shotgun (WGS) entry which is preliminary data.</text>
</comment>
<dbReference type="Proteomes" id="UP000005950">
    <property type="component" value="Unassembled WGS sequence"/>
</dbReference>
<keyword evidence="1" id="KW-1133">Transmembrane helix</keyword>
<accession>B9Y6X6</accession>
<feature type="transmembrane region" description="Helical" evidence="1">
    <location>
        <begin position="23"/>
        <end position="43"/>
    </location>
</feature>